<reference evidence="1" key="1">
    <citation type="submission" date="2022-02" db="EMBL/GenBank/DDBJ databases">
        <title>Plant Genome Project.</title>
        <authorList>
            <person name="Zhang R.-G."/>
        </authorList>
    </citation>
    <scope>NUCLEOTIDE SEQUENCE</scope>
    <source>
        <strain evidence="1">AT1</strain>
    </source>
</reference>
<evidence type="ECO:0000313" key="2">
    <source>
        <dbReference type="Proteomes" id="UP001062846"/>
    </source>
</evidence>
<protein>
    <submittedName>
        <fullName evidence="1">Uncharacterized protein</fullName>
    </submittedName>
</protein>
<evidence type="ECO:0000313" key="1">
    <source>
        <dbReference type="EMBL" id="KAI8533987.1"/>
    </source>
</evidence>
<dbReference type="EMBL" id="CM046397">
    <property type="protein sequence ID" value="KAI8533987.1"/>
    <property type="molecule type" value="Genomic_DNA"/>
</dbReference>
<comment type="caution">
    <text evidence="1">The sequence shown here is derived from an EMBL/GenBank/DDBJ whole genome shotgun (WGS) entry which is preliminary data.</text>
</comment>
<accession>A0ACC0M061</accession>
<sequence>MSVLGLVGFSGIVGVGGGSVVFDWVVQQFRLEEDWSSAAVVRWCLILFLVRPMTLVISAILNCLRFELWISLDPLLSRPRLILMYWCYCGPSFSSRCLRSTFRMLWFFLISILESVCPMSL</sequence>
<gene>
    <name evidence="1" type="ORF">RHMOL_Rhmol10G0053800</name>
</gene>
<dbReference type="Proteomes" id="UP001062846">
    <property type="component" value="Chromosome 10"/>
</dbReference>
<organism evidence="1 2">
    <name type="scientific">Rhododendron molle</name>
    <name type="common">Chinese azalea</name>
    <name type="synonym">Azalea mollis</name>
    <dbReference type="NCBI Taxonomy" id="49168"/>
    <lineage>
        <taxon>Eukaryota</taxon>
        <taxon>Viridiplantae</taxon>
        <taxon>Streptophyta</taxon>
        <taxon>Embryophyta</taxon>
        <taxon>Tracheophyta</taxon>
        <taxon>Spermatophyta</taxon>
        <taxon>Magnoliopsida</taxon>
        <taxon>eudicotyledons</taxon>
        <taxon>Gunneridae</taxon>
        <taxon>Pentapetalae</taxon>
        <taxon>asterids</taxon>
        <taxon>Ericales</taxon>
        <taxon>Ericaceae</taxon>
        <taxon>Ericoideae</taxon>
        <taxon>Rhodoreae</taxon>
        <taxon>Rhododendron</taxon>
    </lineage>
</organism>
<proteinExistence type="predicted"/>
<keyword evidence="2" id="KW-1185">Reference proteome</keyword>
<name>A0ACC0M061_RHOML</name>